<gene>
    <name evidence="2" type="ordered locus">UCYN_01960</name>
</gene>
<protein>
    <submittedName>
        <fullName evidence="2">Phosphorylase superfamily</fullName>
    </submittedName>
</protein>
<dbReference type="KEGG" id="cyu:UCYN_01960"/>
<dbReference type="RefSeq" id="WP_012953610.1">
    <property type="nucleotide sequence ID" value="NC_013771.1"/>
</dbReference>
<dbReference type="InterPro" id="IPR035994">
    <property type="entry name" value="Nucleoside_phosphorylase_sf"/>
</dbReference>
<evidence type="ECO:0000313" key="3">
    <source>
        <dbReference type="Proteomes" id="UP000001405"/>
    </source>
</evidence>
<dbReference type="GO" id="GO:0008930">
    <property type="term" value="F:methylthioadenosine nucleosidase activity"/>
    <property type="evidence" value="ECO:0007669"/>
    <property type="project" value="TreeGrafter"/>
</dbReference>
<dbReference type="GO" id="GO:0005829">
    <property type="term" value="C:cytosol"/>
    <property type="evidence" value="ECO:0007669"/>
    <property type="project" value="TreeGrafter"/>
</dbReference>
<sequence length="237" mass="26985">MYKKNNFLDCWFDTLLVPQGAEYQAVLQGIKKNPNTINIKSIPAGVKAVTEFLEKWEQNPYFLKELPKTIMMIGLGGSLSPKHSIGDIIIYEECTSLESKTNECRQCDPFLSKLVIEKLKGKCTFGKGITGQYVMSSAKEKQVLGKIYKADVIDMEGIALLNWSRKWNISVIVIRVISDNCQQDLPDLRDVFGVDGKLQYFYLAYQMIKKPLSSIHLIYSSLKSLNVLKETIRQLIF</sequence>
<dbReference type="Gene3D" id="3.40.50.1580">
    <property type="entry name" value="Nucleoside phosphorylase domain"/>
    <property type="match status" value="1"/>
</dbReference>
<dbReference type="STRING" id="1453429.UCYN_01960"/>
<dbReference type="SUPFAM" id="SSF53167">
    <property type="entry name" value="Purine and uridine phosphorylases"/>
    <property type="match status" value="1"/>
</dbReference>
<dbReference type="Pfam" id="PF01048">
    <property type="entry name" value="PNP_UDP_1"/>
    <property type="match status" value="1"/>
</dbReference>
<proteinExistence type="predicted"/>
<dbReference type="PANTHER" id="PTHR46832:SF1">
    <property type="entry name" value="5'-METHYLTHIOADENOSINE_S-ADENOSYLHOMOCYSTEINE NUCLEOSIDASE"/>
    <property type="match status" value="1"/>
</dbReference>
<dbReference type="GO" id="GO:0019284">
    <property type="term" value="P:L-methionine salvage from S-adenosylmethionine"/>
    <property type="evidence" value="ECO:0007669"/>
    <property type="project" value="TreeGrafter"/>
</dbReference>
<name>D3EN95_ATETH</name>
<dbReference type="PATRIC" id="fig|713887.8.peg.182"/>
<dbReference type="InterPro" id="IPR000845">
    <property type="entry name" value="Nucleoside_phosphorylase_d"/>
</dbReference>
<dbReference type="GO" id="GO:0009116">
    <property type="term" value="P:nucleoside metabolic process"/>
    <property type="evidence" value="ECO:0007669"/>
    <property type="project" value="InterPro"/>
</dbReference>
<dbReference type="Proteomes" id="UP000001405">
    <property type="component" value="Chromosome"/>
</dbReference>
<keyword evidence="3" id="KW-1185">Reference proteome</keyword>
<dbReference type="AlphaFoldDB" id="D3EN95"/>
<dbReference type="OrthoDB" id="529685at2"/>
<feature type="domain" description="Nucleoside phosphorylase" evidence="1">
    <location>
        <begin position="62"/>
        <end position="184"/>
    </location>
</feature>
<dbReference type="EMBL" id="CP001842">
    <property type="protein sequence ID" value="ADB94945.1"/>
    <property type="molecule type" value="Genomic_DNA"/>
</dbReference>
<organism evidence="3">
    <name type="scientific">Atelocyanobacterium thalassa (isolate ALOHA)</name>
    <dbReference type="NCBI Taxonomy" id="1453429"/>
    <lineage>
        <taxon>Bacteria</taxon>
        <taxon>Bacillati</taxon>
        <taxon>Cyanobacteriota</taxon>
        <taxon>Cyanophyceae</taxon>
        <taxon>Oscillatoriophycideae</taxon>
        <taxon>Chroococcales</taxon>
        <taxon>Aphanothecaceae</taxon>
        <taxon>Candidatus Atelocyanobacterium</taxon>
        <taxon>Candidatus Atelocyanobacterium thalassae</taxon>
    </lineage>
</organism>
<dbReference type="GO" id="GO:0008782">
    <property type="term" value="F:adenosylhomocysteine nucleosidase activity"/>
    <property type="evidence" value="ECO:0007669"/>
    <property type="project" value="TreeGrafter"/>
</dbReference>
<evidence type="ECO:0000313" key="2">
    <source>
        <dbReference type="EMBL" id="ADB94945.1"/>
    </source>
</evidence>
<dbReference type="PANTHER" id="PTHR46832">
    <property type="entry name" value="5'-METHYLTHIOADENOSINE/S-ADENOSYLHOMOCYSTEINE NUCLEOSIDASE"/>
    <property type="match status" value="1"/>
</dbReference>
<evidence type="ECO:0000259" key="1">
    <source>
        <dbReference type="Pfam" id="PF01048"/>
    </source>
</evidence>
<reference evidence="2 3" key="1">
    <citation type="journal article" date="2010" name="Nature">
        <title>Metabolic streamlining in an open-ocean nitrogen-fixing cyanobacterium.</title>
        <authorList>
            <person name="Tripp H.J."/>
            <person name="Bench S.R."/>
            <person name="Turk K.A."/>
            <person name="Foster R.A."/>
            <person name="Desany B.A."/>
            <person name="Niazi F."/>
            <person name="Affourtit J.P."/>
            <person name="Zehr J.P."/>
        </authorList>
    </citation>
    <scope>NUCLEOTIDE SEQUENCE [LARGE SCALE GENOMIC DNA]</scope>
    <source>
        <strain evidence="3">ALOHA</strain>
    </source>
</reference>
<dbReference type="HOGENOM" id="CLU_097574_0_0_3"/>
<accession>D3EN95</accession>